<feature type="transmembrane region" description="Helical" evidence="5">
    <location>
        <begin position="20"/>
        <end position="41"/>
    </location>
</feature>
<evidence type="ECO:0000256" key="1">
    <source>
        <dbReference type="ARBA" id="ARBA00010633"/>
    </source>
</evidence>
<gene>
    <name evidence="7" type="ORF">TrRE_jg327</name>
</gene>
<keyword evidence="2" id="KW-0489">Methyltransferase</keyword>
<dbReference type="GO" id="GO:0016279">
    <property type="term" value="F:protein-lysine N-methyltransferase activity"/>
    <property type="evidence" value="ECO:0007669"/>
    <property type="project" value="InterPro"/>
</dbReference>
<keyword evidence="8" id="KW-1185">Reference proteome</keyword>
<protein>
    <recommendedName>
        <fullName evidence="6">Methyltransferase type 11 domain-containing protein</fullName>
    </recommendedName>
</protein>
<dbReference type="InterPro" id="IPR013216">
    <property type="entry name" value="Methyltransf_11"/>
</dbReference>
<dbReference type="CDD" id="cd02440">
    <property type="entry name" value="AdoMet_MTases"/>
    <property type="match status" value="1"/>
</dbReference>
<evidence type="ECO:0000259" key="6">
    <source>
        <dbReference type="Pfam" id="PF08241"/>
    </source>
</evidence>
<dbReference type="PANTHER" id="PTHR13610:SF9">
    <property type="entry name" value="FI06469P"/>
    <property type="match status" value="1"/>
</dbReference>
<dbReference type="EMBL" id="BRXZ01004338">
    <property type="protein sequence ID" value="GMH46958.1"/>
    <property type="molecule type" value="Genomic_DNA"/>
</dbReference>
<keyword evidence="3" id="KW-0808">Transferase</keyword>
<dbReference type="GO" id="GO:0005739">
    <property type="term" value="C:mitochondrion"/>
    <property type="evidence" value="ECO:0007669"/>
    <property type="project" value="TreeGrafter"/>
</dbReference>
<dbReference type="PANTHER" id="PTHR13610">
    <property type="entry name" value="METHYLTRANSFERASE DOMAIN-CONTAINING PROTEIN"/>
    <property type="match status" value="1"/>
</dbReference>
<evidence type="ECO:0000256" key="2">
    <source>
        <dbReference type="ARBA" id="ARBA00022603"/>
    </source>
</evidence>
<dbReference type="GO" id="GO:0032259">
    <property type="term" value="P:methylation"/>
    <property type="evidence" value="ECO:0007669"/>
    <property type="project" value="UniProtKB-KW"/>
</dbReference>
<dbReference type="OrthoDB" id="192798at2759"/>
<keyword evidence="5" id="KW-1133">Transmembrane helix</keyword>
<dbReference type="Pfam" id="PF08241">
    <property type="entry name" value="Methyltransf_11"/>
    <property type="match status" value="1"/>
</dbReference>
<proteinExistence type="inferred from homology"/>
<evidence type="ECO:0000313" key="8">
    <source>
        <dbReference type="Proteomes" id="UP001165082"/>
    </source>
</evidence>
<dbReference type="GO" id="GO:1905706">
    <property type="term" value="P:regulation of mitochondrial ATP synthesis coupled proton transport"/>
    <property type="evidence" value="ECO:0007669"/>
    <property type="project" value="TreeGrafter"/>
</dbReference>
<evidence type="ECO:0000256" key="4">
    <source>
        <dbReference type="ARBA" id="ARBA00022691"/>
    </source>
</evidence>
<dbReference type="Proteomes" id="UP001165082">
    <property type="component" value="Unassembled WGS sequence"/>
</dbReference>
<dbReference type="SUPFAM" id="SSF53335">
    <property type="entry name" value="S-adenosyl-L-methionine-dependent methyltransferases"/>
    <property type="match status" value="1"/>
</dbReference>
<keyword evidence="4" id="KW-0949">S-adenosyl-L-methionine</keyword>
<evidence type="ECO:0000256" key="5">
    <source>
        <dbReference type="SAM" id="Phobius"/>
    </source>
</evidence>
<comment type="similarity">
    <text evidence="1">Belongs to the ANT/ATPSC lysine N-methyltransferase family.</text>
</comment>
<keyword evidence="5" id="KW-0472">Membrane</keyword>
<name>A0A9W6Z9B7_9STRA</name>
<comment type="caution">
    <text evidence="7">The sequence shown here is derived from an EMBL/GenBank/DDBJ whole genome shotgun (WGS) entry which is preliminary data.</text>
</comment>
<dbReference type="AlphaFoldDB" id="A0A9W6Z9B7"/>
<dbReference type="Gene3D" id="3.40.50.150">
    <property type="entry name" value="Vaccinia Virus protein VP39"/>
    <property type="match status" value="1"/>
</dbReference>
<dbReference type="InterPro" id="IPR029063">
    <property type="entry name" value="SAM-dependent_MTases_sf"/>
</dbReference>
<feature type="domain" description="Methyltransferase type 11" evidence="6">
    <location>
        <begin position="90"/>
        <end position="161"/>
    </location>
</feature>
<evidence type="ECO:0000313" key="7">
    <source>
        <dbReference type="EMBL" id="GMH46958.1"/>
    </source>
</evidence>
<dbReference type="InterPro" id="IPR026170">
    <property type="entry name" value="FAM173A/B"/>
</dbReference>
<sequence length="217" mass="23873">MPDQKPTTVSSQVPSQVSPLPFYCLAAVTATATLALSPFLLTPMLPRRLFGALPYQHTPREKLDVAFKLLSKHGALAPETSSSRRRLKFVDLGSGAGEAVLMASRKGFDALGVEINPTLLAISQASRLFSRTNPGTARFSSSNLLTLPYSSFDVIFLFGVKPLLSQLEPKLINEVKPSGHLLLYRFTLPATAAYNDKYEILERDGEMTLYRRVVEQT</sequence>
<reference evidence="7" key="1">
    <citation type="submission" date="2022-07" db="EMBL/GenBank/DDBJ databases">
        <title>Genome analysis of Parmales, a sister group of diatoms, reveals the evolutionary specialization of diatoms from phago-mixotrophs to photoautotrophs.</title>
        <authorList>
            <person name="Ban H."/>
            <person name="Sato S."/>
            <person name="Yoshikawa S."/>
            <person name="Kazumasa Y."/>
            <person name="Nakamura Y."/>
            <person name="Ichinomiya M."/>
            <person name="Saitoh K."/>
            <person name="Sato N."/>
            <person name="Blanc-Mathieu R."/>
            <person name="Endo H."/>
            <person name="Kuwata A."/>
            <person name="Ogata H."/>
        </authorList>
    </citation>
    <scope>NUCLEOTIDE SEQUENCE</scope>
</reference>
<organism evidence="7 8">
    <name type="scientific">Triparma retinervis</name>
    <dbReference type="NCBI Taxonomy" id="2557542"/>
    <lineage>
        <taxon>Eukaryota</taxon>
        <taxon>Sar</taxon>
        <taxon>Stramenopiles</taxon>
        <taxon>Ochrophyta</taxon>
        <taxon>Bolidophyceae</taxon>
        <taxon>Parmales</taxon>
        <taxon>Triparmaceae</taxon>
        <taxon>Triparma</taxon>
    </lineage>
</organism>
<accession>A0A9W6Z9B7</accession>
<evidence type="ECO:0000256" key="3">
    <source>
        <dbReference type="ARBA" id="ARBA00022679"/>
    </source>
</evidence>
<keyword evidence="5" id="KW-0812">Transmembrane</keyword>